<evidence type="ECO:0000259" key="2">
    <source>
        <dbReference type="Pfam" id="PF01968"/>
    </source>
</evidence>
<dbReference type="InterPro" id="IPR045079">
    <property type="entry name" value="Oxoprolinase-like"/>
</dbReference>
<evidence type="ECO:0000313" key="6">
    <source>
        <dbReference type="Proteomes" id="UP000295560"/>
    </source>
</evidence>
<dbReference type="Proteomes" id="UP000295560">
    <property type="component" value="Unassembled WGS sequence"/>
</dbReference>
<organism evidence="5 6">
    <name type="scientific">Pseudonocardia endophytica</name>
    <dbReference type="NCBI Taxonomy" id="401976"/>
    <lineage>
        <taxon>Bacteria</taxon>
        <taxon>Bacillati</taxon>
        <taxon>Actinomycetota</taxon>
        <taxon>Actinomycetes</taxon>
        <taxon>Pseudonocardiales</taxon>
        <taxon>Pseudonocardiaceae</taxon>
        <taxon>Pseudonocardia</taxon>
    </lineage>
</organism>
<dbReference type="RefSeq" id="WP_165922576.1">
    <property type="nucleotide sequence ID" value="NZ_SMFZ01000002.1"/>
</dbReference>
<dbReference type="InterPro" id="IPR043129">
    <property type="entry name" value="ATPase_NBD"/>
</dbReference>
<proteinExistence type="predicted"/>
<feature type="domain" description="Hydantoinase/oxoprolinase N-terminal" evidence="3">
    <location>
        <begin position="6"/>
        <end position="185"/>
    </location>
</feature>
<dbReference type="GO" id="GO:0006749">
    <property type="term" value="P:glutathione metabolic process"/>
    <property type="evidence" value="ECO:0007669"/>
    <property type="project" value="TreeGrafter"/>
</dbReference>
<dbReference type="SUPFAM" id="SSF53067">
    <property type="entry name" value="Actin-like ATPase domain"/>
    <property type="match status" value="1"/>
</dbReference>
<sequence>MVRLFRVGIDIGGTFTDCVAVDEDTGAVTTCKVPTTPHDQSEGFLAGIEALGIPVERISLVLHGCTVGLNAVLTRTGATIGVITTEGFRDVLAMGRGQRPSGDQFNPRWQRAFGDTRDPFCPRHLRRTVPGRIDRTGQEVVALDEEAVRREARFLVDHGVEAILVCFLNSYADDKHERRAAAVVADVAGDLPVWTSTGVHPCFKEYPRFSTAAVNTYVGPLVQRYLDRAERRLAEAGYTGPLMLMQSNGGVLPARTARERPAYTLQSGPTGGVTGTERAGRRIGKADLITLDIGGTSADCAVIADGRPALTTELELEHDVIIALPAMDVHSIGAGGGSVAWVDRRGALRVGPRSAGAVPGPACYGRGGTEPTVTDALAVLGILDPARFMGGNAEFDTDAARAAVAPIADSLSLTPEAAAQAVVDIATSAMVEAAREVSVYNGIDPRTFGLYVYGSAGPVFGPRIGRELGAESVIVPPQPGELSAYGLALADLRCDVGEPVVRALGALSPDELEAAYQRLRDEAGRTLSRGDTPPDPERTAPSSTGTARTARSFGTDGEIGYTRWLDGRYQGQTWETNGVPVPAGPLDDAAIDTVRANFDETHRRTWGYAVRRADVKATMARVTATVELGTPDAPELSSTPDGREPETGRVHLGGRWREIPIVRRDALAAGEAVAGPALVVQPTATTVLHDGDAATVDPTGHLIVTWGNR</sequence>
<dbReference type="InterPro" id="IPR008040">
    <property type="entry name" value="Hydant_A_N"/>
</dbReference>
<comment type="caution">
    <text evidence="5">The sequence shown here is derived from an EMBL/GenBank/DDBJ whole genome shotgun (WGS) entry which is preliminary data.</text>
</comment>
<dbReference type="PANTHER" id="PTHR11365">
    <property type="entry name" value="5-OXOPROLINASE RELATED"/>
    <property type="match status" value="1"/>
</dbReference>
<protein>
    <submittedName>
        <fullName evidence="5">N-methylhydantoinase A</fullName>
    </submittedName>
</protein>
<accession>A0A4R1HMU8</accession>
<evidence type="ECO:0000313" key="5">
    <source>
        <dbReference type="EMBL" id="TCK22383.1"/>
    </source>
</evidence>
<dbReference type="GO" id="GO:0017168">
    <property type="term" value="F:5-oxoprolinase (ATP-hydrolyzing) activity"/>
    <property type="evidence" value="ECO:0007669"/>
    <property type="project" value="TreeGrafter"/>
</dbReference>
<feature type="region of interest" description="Disordered" evidence="1">
    <location>
        <begin position="524"/>
        <end position="554"/>
    </location>
</feature>
<dbReference type="GO" id="GO:0005829">
    <property type="term" value="C:cytosol"/>
    <property type="evidence" value="ECO:0007669"/>
    <property type="project" value="TreeGrafter"/>
</dbReference>
<keyword evidence="6" id="KW-1185">Reference proteome</keyword>
<dbReference type="EMBL" id="SMFZ01000002">
    <property type="protein sequence ID" value="TCK22383.1"/>
    <property type="molecule type" value="Genomic_DNA"/>
</dbReference>
<evidence type="ECO:0000256" key="1">
    <source>
        <dbReference type="SAM" id="MobiDB-lite"/>
    </source>
</evidence>
<dbReference type="AlphaFoldDB" id="A0A4R1HMU8"/>
<feature type="domain" description="Hydantoinase A/oxoprolinase" evidence="2">
    <location>
        <begin position="208"/>
        <end position="494"/>
    </location>
</feature>
<dbReference type="Pfam" id="PF05378">
    <property type="entry name" value="Hydant_A_N"/>
    <property type="match status" value="1"/>
</dbReference>
<dbReference type="InterPro" id="IPR002821">
    <property type="entry name" value="Hydantoinase_A"/>
</dbReference>
<dbReference type="Pfam" id="PF19278">
    <property type="entry name" value="Hydant_A_C"/>
    <property type="match status" value="1"/>
</dbReference>
<gene>
    <name evidence="5" type="ORF">EV378_6385</name>
</gene>
<dbReference type="InterPro" id="IPR049517">
    <property type="entry name" value="ACX-like_C"/>
</dbReference>
<feature type="compositionally biased region" description="Polar residues" evidence="1">
    <location>
        <begin position="540"/>
        <end position="549"/>
    </location>
</feature>
<dbReference type="Pfam" id="PF01968">
    <property type="entry name" value="Hydantoinase_A"/>
    <property type="match status" value="1"/>
</dbReference>
<dbReference type="PANTHER" id="PTHR11365:SF23">
    <property type="entry name" value="HYPOTHETICAL 5-OXOPROLINASE (EUROFUNG)-RELATED"/>
    <property type="match status" value="1"/>
</dbReference>
<name>A0A4R1HMU8_PSEEN</name>
<reference evidence="5 6" key="1">
    <citation type="submission" date="2019-03" db="EMBL/GenBank/DDBJ databases">
        <title>Sequencing the genomes of 1000 actinobacteria strains.</title>
        <authorList>
            <person name="Klenk H.-P."/>
        </authorList>
    </citation>
    <scope>NUCLEOTIDE SEQUENCE [LARGE SCALE GENOMIC DNA]</scope>
    <source>
        <strain evidence="5 6">DSM 44969</strain>
    </source>
</reference>
<feature type="region of interest" description="Disordered" evidence="1">
    <location>
        <begin position="630"/>
        <end position="649"/>
    </location>
</feature>
<feature type="domain" description="Acetophenone carboxylase-like C-terminal" evidence="4">
    <location>
        <begin position="568"/>
        <end position="697"/>
    </location>
</feature>
<evidence type="ECO:0000259" key="3">
    <source>
        <dbReference type="Pfam" id="PF05378"/>
    </source>
</evidence>
<evidence type="ECO:0000259" key="4">
    <source>
        <dbReference type="Pfam" id="PF19278"/>
    </source>
</evidence>